<dbReference type="GO" id="GO:0003700">
    <property type="term" value="F:DNA-binding transcription factor activity"/>
    <property type="evidence" value="ECO:0007669"/>
    <property type="project" value="TreeGrafter"/>
</dbReference>
<reference evidence="6" key="4">
    <citation type="submission" date="2023-01" db="EMBL/GenBank/DDBJ databases">
        <title>Draft genome sequence of Methylobacterium brachythecii strain NBRC 107710.</title>
        <authorList>
            <person name="Sun Q."/>
            <person name="Mori K."/>
        </authorList>
    </citation>
    <scope>NUCLEOTIDE SEQUENCE</scope>
    <source>
        <strain evidence="6">NBRC 107710</strain>
    </source>
</reference>
<dbReference type="SUPFAM" id="SSF46785">
    <property type="entry name" value="Winged helix' DNA-binding domain"/>
    <property type="match status" value="1"/>
</dbReference>
<dbReference type="Proteomes" id="UP000517759">
    <property type="component" value="Unassembled WGS sequence"/>
</dbReference>
<keyword evidence="1" id="KW-0805">Transcription regulation</keyword>
<dbReference type="EMBL" id="JACIDN010000006">
    <property type="protein sequence ID" value="MBB3904006.1"/>
    <property type="molecule type" value="Genomic_DNA"/>
</dbReference>
<keyword evidence="9" id="KW-1185">Reference proteome</keyword>
<dbReference type="Gene3D" id="1.10.10.10">
    <property type="entry name" value="Winged helix-like DNA-binding domain superfamily/Winged helix DNA-binding domain"/>
    <property type="match status" value="1"/>
</dbReference>
<dbReference type="PROSITE" id="PS51077">
    <property type="entry name" value="HTH_ICLR"/>
    <property type="match status" value="1"/>
</dbReference>
<evidence type="ECO:0000313" key="7">
    <source>
        <dbReference type="EMBL" id="MBB3904006.1"/>
    </source>
</evidence>
<reference evidence="9" key="2">
    <citation type="journal article" date="2019" name="Int. J. Syst. Evol. Microbiol.">
        <title>The Global Catalogue of Microorganisms (GCM) 10K type strain sequencing project: providing services to taxonomists for standard genome sequencing and annotation.</title>
        <authorList>
            <consortium name="The Broad Institute Genomics Platform"/>
            <consortium name="The Broad Institute Genome Sequencing Center for Infectious Disease"/>
            <person name="Wu L."/>
            <person name="Ma J."/>
        </authorList>
    </citation>
    <scope>NUCLEOTIDE SEQUENCE [LARGE SCALE GENOMIC DNA]</scope>
    <source>
        <strain evidence="9">NBRC 107710</strain>
    </source>
</reference>
<dbReference type="AlphaFoldDB" id="A0A7W6ANU9"/>
<evidence type="ECO:0000256" key="1">
    <source>
        <dbReference type="ARBA" id="ARBA00023015"/>
    </source>
</evidence>
<gene>
    <name evidence="6" type="ORF">GCM10007884_07320</name>
    <name evidence="7" type="ORF">GGR33_003520</name>
</gene>
<evidence type="ECO:0000256" key="3">
    <source>
        <dbReference type="ARBA" id="ARBA00023163"/>
    </source>
</evidence>
<evidence type="ECO:0000313" key="6">
    <source>
        <dbReference type="EMBL" id="GLS42747.1"/>
    </source>
</evidence>
<dbReference type="PROSITE" id="PS51078">
    <property type="entry name" value="ICLR_ED"/>
    <property type="match status" value="1"/>
</dbReference>
<comment type="caution">
    <text evidence="7">The sequence shown here is derived from an EMBL/GenBank/DDBJ whole genome shotgun (WGS) entry which is preliminary data.</text>
</comment>
<dbReference type="PANTHER" id="PTHR30136">
    <property type="entry name" value="HELIX-TURN-HELIX TRANSCRIPTIONAL REGULATOR, ICLR FAMILY"/>
    <property type="match status" value="1"/>
</dbReference>
<dbReference type="RefSeq" id="WP_183507448.1">
    <property type="nucleotide sequence ID" value="NZ_BSPG01000002.1"/>
</dbReference>
<evidence type="ECO:0000313" key="8">
    <source>
        <dbReference type="Proteomes" id="UP000517759"/>
    </source>
</evidence>
<dbReference type="Gene3D" id="3.30.450.40">
    <property type="match status" value="1"/>
</dbReference>
<name>A0A7W6ANU9_9HYPH</name>
<dbReference type="Pfam" id="PF09339">
    <property type="entry name" value="HTH_IclR"/>
    <property type="match status" value="1"/>
</dbReference>
<accession>A0A7W6ANU9</accession>
<dbReference type="GO" id="GO:0045892">
    <property type="term" value="P:negative regulation of DNA-templated transcription"/>
    <property type="evidence" value="ECO:0007669"/>
    <property type="project" value="TreeGrafter"/>
</dbReference>
<evidence type="ECO:0000256" key="2">
    <source>
        <dbReference type="ARBA" id="ARBA00023125"/>
    </source>
</evidence>
<dbReference type="NCBIfam" id="NF045644">
    <property type="entry name" value="TransRegBhcR"/>
    <property type="match status" value="1"/>
</dbReference>
<organism evidence="7 8">
    <name type="scientific">Methylobacterium brachythecii</name>
    <dbReference type="NCBI Taxonomy" id="1176177"/>
    <lineage>
        <taxon>Bacteria</taxon>
        <taxon>Pseudomonadati</taxon>
        <taxon>Pseudomonadota</taxon>
        <taxon>Alphaproteobacteria</taxon>
        <taxon>Hyphomicrobiales</taxon>
        <taxon>Methylobacteriaceae</taxon>
        <taxon>Methylobacterium</taxon>
    </lineage>
</organism>
<dbReference type="InterPro" id="IPR005471">
    <property type="entry name" value="Tscrpt_reg_IclR_N"/>
</dbReference>
<dbReference type="GO" id="GO:0003677">
    <property type="term" value="F:DNA binding"/>
    <property type="evidence" value="ECO:0007669"/>
    <property type="project" value="UniProtKB-KW"/>
</dbReference>
<dbReference type="InterPro" id="IPR036390">
    <property type="entry name" value="WH_DNA-bd_sf"/>
</dbReference>
<dbReference type="PANTHER" id="PTHR30136:SF24">
    <property type="entry name" value="HTH-TYPE TRANSCRIPTIONAL REPRESSOR ALLR"/>
    <property type="match status" value="1"/>
</dbReference>
<dbReference type="SMART" id="SM00346">
    <property type="entry name" value="HTH_ICLR"/>
    <property type="match status" value="1"/>
</dbReference>
<keyword evidence="3" id="KW-0804">Transcription</keyword>
<dbReference type="InterPro" id="IPR036388">
    <property type="entry name" value="WH-like_DNA-bd_sf"/>
</dbReference>
<proteinExistence type="predicted"/>
<dbReference type="Pfam" id="PF01614">
    <property type="entry name" value="IclR_C"/>
    <property type="match status" value="1"/>
</dbReference>
<dbReference type="Proteomes" id="UP001156881">
    <property type="component" value="Unassembled WGS sequence"/>
</dbReference>
<dbReference type="InterPro" id="IPR029016">
    <property type="entry name" value="GAF-like_dom_sf"/>
</dbReference>
<feature type="domain" description="HTH iclR-type" evidence="4">
    <location>
        <begin position="23"/>
        <end position="84"/>
    </location>
</feature>
<dbReference type="InterPro" id="IPR050707">
    <property type="entry name" value="HTH_MetabolicPath_Reg"/>
</dbReference>
<protein>
    <submittedName>
        <fullName evidence="7">IclR family acetate operon transcriptional repressor</fullName>
    </submittedName>
    <submittedName>
        <fullName evidence="6">IclR family transcriptional regulator</fullName>
    </submittedName>
</protein>
<evidence type="ECO:0000313" key="9">
    <source>
        <dbReference type="Proteomes" id="UP001156881"/>
    </source>
</evidence>
<dbReference type="InterPro" id="IPR054844">
    <property type="entry name" value="TransRegBhcR"/>
</dbReference>
<keyword evidence="2" id="KW-0238">DNA-binding</keyword>
<evidence type="ECO:0000259" key="5">
    <source>
        <dbReference type="PROSITE" id="PS51078"/>
    </source>
</evidence>
<dbReference type="InterPro" id="IPR014757">
    <property type="entry name" value="Tscrpt_reg_IclR_C"/>
</dbReference>
<feature type="domain" description="IclR-ED" evidence="5">
    <location>
        <begin position="85"/>
        <end position="268"/>
    </location>
</feature>
<reference evidence="6" key="1">
    <citation type="journal article" date="2014" name="Int. J. Syst. Evol. Microbiol.">
        <title>Complete genome of a new Firmicutes species belonging to the dominant human colonic microbiota ('Ruminococcus bicirculans') reveals two chromosomes and a selective capacity to utilize plant glucans.</title>
        <authorList>
            <consortium name="NISC Comparative Sequencing Program"/>
            <person name="Wegmann U."/>
            <person name="Louis P."/>
            <person name="Goesmann A."/>
            <person name="Henrissat B."/>
            <person name="Duncan S.H."/>
            <person name="Flint H.J."/>
        </authorList>
    </citation>
    <scope>NUCLEOTIDE SEQUENCE</scope>
    <source>
        <strain evidence="6">NBRC 107710</strain>
    </source>
</reference>
<evidence type="ECO:0000259" key="4">
    <source>
        <dbReference type="PROSITE" id="PS51077"/>
    </source>
</evidence>
<dbReference type="SUPFAM" id="SSF55781">
    <property type="entry name" value="GAF domain-like"/>
    <property type="match status" value="1"/>
</dbReference>
<reference evidence="7 8" key="3">
    <citation type="submission" date="2020-08" db="EMBL/GenBank/DDBJ databases">
        <title>Genomic Encyclopedia of Type Strains, Phase IV (KMG-IV): sequencing the most valuable type-strain genomes for metagenomic binning, comparative biology and taxonomic classification.</title>
        <authorList>
            <person name="Goeker M."/>
        </authorList>
    </citation>
    <scope>NUCLEOTIDE SEQUENCE [LARGE SCALE GENOMIC DNA]</scope>
    <source>
        <strain evidence="7 8">DSM 24105</strain>
    </source>
</reference>
<dbReference type="EMBL" id="BSPG01000002">
    <property type="protein sequence ID" value="GLS42747.1"/>
    <property type="molecule type" value="Genomic_DNA"/>
</dbReference>
<sequence length="275" mass="29911">MDKPIRRRGRPKSIKPVEQPSGIQALNRALDVLEALVEHEGVTLTELAGYLGQSTATMHRVLNTLESRQYVETDPKSQEWFVGPEAFRLGSAFLRHTNIVERSRPVLRELMAKTGETANLGIESDGVVLFVSQVETHETIRAFIPPGTKSPLHASGIGKALLSTFDEKALATYLRTADFARFTNRTIGGAEDLAAEIQKTRTLGYSIDDEERTTGMRCVAASIFNAYGEAVAGISVSGPTVRVHEARIPQIGKWVAGAARDISERLGANRAAQSG</sequence>